<feature type="compositionally biased region" description="Low complexity" evidence="2">
    <location>
        <begin position="211"/>
        <end position="226"/>
    </location>
</feature>
<feature type="region of interest" description="Disordered" evidence="2">
    <location>
        <begin position="358"/>
        <end position="445"/>
    </location>
</feature>
<evidence type="ECO:0000256" key="2">
    <source>
        <dbReference type="SAM" id="MobiDB-lite"/>
    </source>
</evidence>
<feature type="non-terminal residue" evidence="3">
    <location>
        <position position="1"/>
    </location>
</feature>
<keyword evidence="4" id="KW-1185">Reference proteome</keyword>
<organism evidence="3 4">
    <name type="scientific">Phytophthora megakarya</name>
    <dbReference type="NCBI Taxonomy" id="4795"/>
    <lineage>
        <taxon>Eukaryota</taxon>
        <taxon>Sar</taxon>
        <taxon>Stramenopiles</taxon>
        <taxon>Oomycota</taxon>
        <taxon>Peronosporomycetes</taxon>
        <taxon>Peronosporales</taxon>
        <taxon>Peronosporaceae</taxon>
        <taxon>Phytophthora</taxon>
    </lineage>
</organism>
<comment type="caution">
    <text evidence="3">The sequence shown here is derived from an EMBL/GenBank/DDBJ whole genome shotgun (WGS) entry which is preliminary data.</text>
</comment>
<feature type="coiled-coil region" evidence="1">
    <location>
        <begin position="113"/>
        <end position="140"/>
    </location>
</feature>
<feature type="compositionally biased region" description="Low complexity" evidence="2">
    <location>
        <begin position="386"/>
        <end position="397"/>
    </location>
</feature>
<reference evidence="4" key="1">
    <citation type="submission" date="2017-03" db="EMBL/GenBank/DDBJ databases">
        <title>Phytopthora megakarya and P. palmivora, two closely related causual agents of cacao black pod achieved similar genome size and gene model numbers by different mechanisms.</title>
        <authorList>
            <person name="Ali S."/>
            <person name="Shao J."/>
            <person name="Larry D.J."/>
            <person name="Kronmiller B."/>
            <person name="Shen D."/>
            <person name="Strem M.D."/>
            <person name="Melnick R.L."/>
            <person name="Guiltinan M.J."/>
            <person name="Tyler B.M."/>
            <person name="Meinhardt L.W."/>
            <person name="Bailey B.A."/>
        </authorList>
    </citation>
    <scope>NUCLEOTIDE SEQUENCE [LARGE SCALE GENOMIC DNA]</scope>
    <source>
        <strain evidence="4">zdho120</strain>
    </source>
</reference>
<keyword evidence="1" id="KW-0175">Coiled coil</keyword>
<dbReference type="EMBL" id="NBNE01001149">
    <property type="protein sequence ID" value="OWZ15321.1"/>
    <property type="molecule type" value="Genomic_DNA"/>
</dbReference>
<protein>
    <submittedName>
        <fullName evidence="3">Uncharacterized protein</fullName>
    </submittedName>
</protein>
<evidence type="ECO:0000313" key="4">
    <source>
        <dbReference type="Proteomes" id="UP000198211"/>
    </source>
</evidence>
<accession>A0A225WC65</accession>
<feature type="compositionally biased region" description="Acidic residues" evidence="2">
    <location>
        <begin position="398"/>
        <end position="411"/>
    </location>
</feature>
<proteinExistence type="predicted"/>
<evidence type="ECO:0000313" key="3">
    <source>
        <dbReference type="EMBL" id="OWZ15321.1"/>
    </source>
</evidence>
<gene>
    <name evidence="3" type="ORF">PHMEG_00011065</name>
</gene>
<dbReference type="AlphaFoldDB" id="A0A225WC65"/>
<evidence type="ECO:0000256" key="1">
    <source>
        <dbReference type="SAM" id="Coils"/>
    </source>
</evidence>
<feature type="region of interest" description="Disordered" evidence="2">
    <location>
        <begin position="207"/>
        <end position="275"/>
    </location>
</feature>
<feature type="compositionally biased region" description="Basic residues" evidence="2">
    <location>
        <begin position="251"/>
        <end position="263"/>
    </location>
</feature>
<name>A0A225WC65_9STRA</name>
<feature type="compositionally biased region" description="Basic and acidic residues" evidence="2">
    <location>
        <begin position="425"/>
        <end position="436"/>
    </location>
</feature>
<sequence>VSSIASQLELAVLLDHFPLDPLAERLINSLSFIRRLFTKIRHLQAASTAEDSGTLSCETLVSREKFDAMRHEWTAMCRHWRQRVRNLKQVRIDGEDFLRRGRRDAESHHQARATKLTDQVAQLQAQLRDYEAARQAVQRRTDERVLDVNALVDFLMVNKLKINVMFNWMCLAALLHPFAEGTSIPEGWLTHIDVVALDDRHCECPEYANLSPRPGNGDSSSGPSSSRRPRVLDLSPPACNKRASTFGSRTGNRKRRHLQHSRHQRDCQLRPRGYSPRDMLVYSPRNVPNARNLAESGLALPDGMIWTNVREDVQYLLLCGMDFKCAMKWVSESQATAHPPWHPLGRCFIKDQKRKKSSQETEALQVKFPESSDDEAQDPSYELSQAELGKAARAEAAVDNDESSEESDEAETESKPAAAHLSATDPRESKTQKTGDKSSGSKSHVKDYGDFMRVNAKPWQAILYWLTISFLGRDPTDADASRDLYGERRRDVKRLRAQYEALLKRSFAIPAFPKTLLYEPGLWTLPVCACHWILNDPERSPLIRSRVAYYAAHLDDLNAEDPVRTQWPAAHSESDILAYIQAPTSHAV</sequence>
<dbReference type="Proteomes" id="UP000198211">
    <property type="component" value="Unassembled WGS sequence"/>
</dbReference>